<evidence type="ECO:0000313" key="12">
    <source>
        <dbReference type="Proteomes" id="UP000828390"/>
    </source>
</evidence>
<evidence type="ECO:0000256" key="1">
    <source>
        <dbReference type="ARBA" id="ARBA00004141"/>
    </source>
</evidence>
<evidence type="ECO:0000313" key="11">
    <source>
        <dbReference type="EMBL" id="KAH3863089.1"/>
    </source>
</evidence>
<dbReference type="CDD" id="cd00637">
    <property type="entry name" value="7tm_classA_rhodopsin-like"/>
    <property type="match status" value="1"/>
</dbReference>
<dbReference type="InterPro" id="IPR017452">
    <property type="entry name" value="GPCR_Rhodpsn_7TM"/>
</dbReference>
<proteinExistence type="inferred from homology"/>
<dbReference type="InterPro" id="IPR000611">
    <property type="entry name" value="NPY_rcpt"/>
</dbReference>
<feature type="transmembrane region" description="Helical" evidence="9">
    <location>
        <begin position="305"/>
        <end position="325"/>
    </location>
</feature>
<feature type="transmembrane region" description="Helical" evidence="9">
    <location>
        <begin position="110"/>
        <end position="128"/>
    </location>
</feature>
<evidence type="ECO:0000256" key="7">
    <source>
        <dbReference type="ARBA" id="ARBA00023170"/>
    </source>
</evidence>
<keyword evidence="5" id="KW-0297">G-protein coupled receptor</keyword>
<dbReference type="SMART" id="SM01381">
    <property type="entry name" value="7TM_GPCR_Srsx"/>
    <property type="match status" value="1"/>
</dbReference>
<comment type="caution">
    <text evidence="11">The sequence shown here is derived from an EMBL/GenBank/DDBJ whole genome shotgun (WGS) entry which is preliminary data.</text>
</comment>
<sequence length="460" mass="51622">MATGGCAPPKQEYDFSVFPYPGELKTFSSNEIAVKVTLGVLVELVALVGNILVITIVLRSRSMRTTTNYYLVNLAVSDLLVGLMPIWVHIVSSLNEFWVFGSFLCKFNPFLQITAMCASMFTLIVLAGDRFYAIMFPMHSRVNKRKVSYLLIAVWLASCAIATPLLFVYTYIERQWADVLETYCDERWPMKMVEDNKCDGGLTSKKAYWIVVCCVLNWTPMVCTTLAYTFIVIKLRKHKIGPKLGASTRSTVQQRSKRKVVIMLFSVLILFIVCAVPFQTIKIYFMFTQGTPGYKLPSWFGTLDFGAILLMYSNAAINPIIYAGFNESFRNGFKDLINTISNRRRPTASDSFESEFKQRSMLRAKNGSIATISGSRGSRAALLEMAGIPSSENLHESGMMRNLSRDSLNDDIMPSETSERVLKNERRTSHFGNGITLQAFEKEESVTKIGTGDLALSSNL</sequence>
<evidence type="ECO:0000256" key="2">
    <source>
        <dbReference type="ARBA" id="ARBA00010663"/>
    </source>
</evidence>
<dbReference type="SUPFAM" id="SSF81321">
    <property type="entry name" value="Family A G protein-coupled receptor-like"/>
    <property type="match status" value="1"/>
</dbReference>
<feature type="transmembrane region" description="Helical" evidence="9">
    <location>
        <begin position="207"/>
        <end position="233"/>
    </location>
</feature>
<evidence type="ECO:0000256" key="5">
    <source>
        <dbReference type="ARBA" id="ARBA00023040"/>
    </source>
</evidence>
<dbReference type="EMBL" id="JAIWYP010000002">
    <property type="protein sequence ID" value="KAH3863089.1"/>
    <property type="molecule type" value="Genomic_DNA"/>
</dbReference>
<protein>
    <recommendedName>
        <fullName evidence="10">G-protein coupled receptors family 1 profile domain-containing protein</fullName>
    </recommendedName>
</protein>
<evidence type="ECO:0000256" key="8">
    <source>
        <dbReference type="ARBA" id="ARBA00023224"/>
    </source>
</evidence>
<keyword evidence="3 9" id="KW-0812">Transmembrane</keyword>
<dbReference type="PRINTS" id="PR01012">
    <property type="entry name" value="NRPEPTIDEYR"/>
</dbReference>
<accession>A0A9D4LSQ2</accession>
<keyword evidence="12" id="KW-1185">Reference proteome</keyword>
<keyword evidence="8" id="KW-0807">Transducer</keyword>
<evidence type="ECO:0000256" key="3">
    <source>
        <dbReference type="ARBA" id="ARBA00022692"/>
    </source>
</evidence>
<dbReference type="AlphaFoldDB" id="A0A9D4LSQ2"/>
<dbReference type="GO" id="GO:0004983">
    <property type="term" value="F:neuropeptide Y receptor activity"/>
    <property type="evidence" value="ECO:0007669"/>
    <property type="project" value="InterPro"/>
</dbReference>
<dbReference type="GO" id="GO:0005886">
    <property type="term" value="C:plasma membrane"/>
    <property type="evidence" value="ECO:0007669"/>
    <property type="project" value="TreeGrafter"/>
</dbReference>
<dbReference type="Gene3D" id="1.20.1070.10">
    <property type="entry name" value="Rhodopsin 7-helix transmembrane proteins"/>
    <property type="match status" value="1"/>
</dbReference>
<evidence type="ECO:0000259" key="10">
    <source>
        <dbReference type="PROSITE" id="PS50262"/>
    </source>
</evidence>
<evidence type="ECO:0000256" key="6">
    <source>
        <dbReference type="ARBA" id="ARBA00023136"/>
    </source>
</evidence>
<dbReference type="Proteomes" id="UP000828390">
    <property type="component" value="Unassembled WGS sequence"/>
</dbReference>
<dbReference type="PROSITE" id="PS50262">
    <property type="entry name" value="G_PROTEIN_RECEP_F1_2"/>
    <property type="match status" value="1"/>
</dbReference>
<reference evidence="11" key="1">
    <citation type="journal article" date="2019" name="bioRxiv">
        <title>The Genome of the Zebra Mussel, Dreissena polymorpha: A Resource for Invasive Species Research.</title>
        <authorList>
            <person name="McCartney M.A."/>
            <person name="Auch B."/>
            <person name="Kono T."/>
            <person name="Mallez S."/>
            <person name="Zhang Y."/>
            <person name="Obille A."/>
            <person name="Becker A."/>
            <person name="Abrahante J.E."/>
            <person name="Garbe J."/>
            <person name="Badalamenti J.P."/>
            <person name="Herman A."/>
            <person name="Mangelson H."/>
            <person name="Liachko I."/>
            <person name="Sullivan S."/>
            <person name="Sone E.D."/>
            <person name="Koren S."/>
            <person name="Silverstein K.A.T."/>
            <person name="Beckman K.B."/>
            <person name="Gohl D.M."/>
        </authorList>
    </citation>
    <scope>NUCLEOTIDE SEQUENCE</scope>
    <source>
        <strain evidence="11">Duluth1</strain>
        <tissue evidence="11">Whole animal</tissue>
    </source>
</reference>
<dbReference type="OrthoDB" id="5975505at2759"/>
<keyword evidence="6 9" id="KW-0472">Membrane</keyword>
<comment type="similarity">
    <text evidence="2">Belongs to the G-protein coupled receptor 1 family.</text>
</comment>
<gene>
    <name evidence="11" type="ORF">DPMN_026067</name>
</gene>
<feature type="transmembrane region" description="Helical" evidence="9">
    <location>
        <begin position="70"/>
        <end position="90"/>
    </location>
</feature>
<dbReference type="Pfam" id="PF00001">
    <property type="entry name" value="7tm_1"/>
    <property type="match status" value="1"/>
</dbReference>
<reference evidence="11" key="2">
    <citation type="submission" date="2020-11" db="EMBL/GenBank/DDBJ databases">
        <authorList>
            <person name="McCartney M.A."/>
            <person name="Auch B."/>
            <person name="Kono T."/>
            <person name="Mallez S."/>
            <person name="Becker A."/>
            <person name="Gohl D.M."/>
            <person name="Silverstein K.A.T."/>
            <person name="Koren S."/>
            <person name="Bechman K.B."/>
            <person name="Herman A."/>
            <person name="Abrahante J.E."/>
            <person name="Garbe J."/>
        </authorList>
    </citation>
    <scope>NUCLEOTIDE SEQUENCE</scope>
    <source>
        <strain evidence="11">Duluth1</strain>
        <tissue evidence="11">Whole animal</tissue>
    </source>
</reference>
<feature type="transmembrane region" description="Helical" evidence="9">
    <location>
        <begin position="32"/>
        <end position="58"/>
    </location>
</feature>
<keyword evidence="7" id="KW-0675">Receptor</keyword>
<dbReference type="PANTHER" id="PTHR45695">
    <property type="entry name" value="LEUCOKININ RECEPTOR-RELATED"/>
    <property type="match status" value="1"/>
</dbReference>
<feature type="transmembrane region" description="Helical" evidence="9">
    <location>
        <begin position="260"/>
        <end position="285"/>
    </location>
</feature>
<feature type="domain" description="G-protein coupled receptors family 1 profile" evidence="10">
    <location>
        <begin position="49"/>
        <end position="322"/>
    </location>
</feature>
<dbReference type="PANTHER" id="PTHR45695:SF28">
    <property type="entry name" value="G-PROTEIN COUPLED RECEPTORS FAMILY 1 PROFILE DOMAIN-CONTAINING PROTEIN"/>
    <property type="match status" value="1"/>
</dbReference>
<organism evidence="11 12">
    <name type="scientific">Dreissena polymorpha</name>
    <name type="common">Zebra mussel</name>
    <name type="synonym">Mytilus polymorpha</name>
    <dbReference type="NCBI Taxonomy" id="45954"/>
    <lineage>
        <taxon>Eukaryota</taxon>
        <taxon>Metazoa</taxon>
        <taxon>Spiralia</taxon>
        <taxon>Lophotrochozoa</taxon>
        <taxon>Mollusca</taxon>
        <taxon>Bivalvia</taxon>
        <taxon>Autobranchia</taxon>
        <taxon>Heteroconchia</taxon>
        <taxon>Euheterodonta</taxon>
        <taxon>Imparidentia</taxon>
        <taxon>Neoheterodontei</taxon>
        <taxon>Myida</taxon>
        <taxon>Dreissenoidea</taxon>
        <taxon>Dreissenidae</taxon>
        <taxon>Dreissena</taxon>
    </lineage>
</organism>
<dbReference type="PRINTS" id="PR00237">
    <property type="entry name" value="GPCRRHODOPSN"/>
</dbReference>
<evidence type="ECO:0000256" key="9">
    <source>
        <dbReference type="SAM" id="Phobius"/>
    </source>
</evidence>
<evidence type="ECO:0000256" key="4">
    <source>
        <dbReference type="ARBA" id="ARBA00022989"/>
    </source>
</evidence>
<dbReference type="InterPro" id="IPR000276">
    <property type="entry name" value="GPCR_Rhodpsn"/>
</dbReference>
<feature type="transmembrane region" description="Helical" evidence="9">
    <location>
        <begin position="149"/>
        <end position="172"/>
    </location>
</feature>
<keyword evidence="4 9" id="KW-1133">Transmembrane helix</keyword>
<comment type="subcellular location">
    <subcellularLocation>
        <location evidence="1">Membrane</location>
        <topology evidence="1">Multi-pass membrane protein</topology>
    </subcellularLocation>
</comment>
<name>A0A9D4LSQ2_DREPO</name>